<dbReference type="Proteomes" id="UP001232148">
    <property type="component" value="Unassembled WGS sequence"/>
</dbReference>
<feature type="compositionally biased region" description="Basic residues" evidence="1">
    <location>
        <begin position="152"/>
        <end position="172"/>
    </location>
</feature>
<name>A0AAD9H2B8_9PEZI</name>
<evidence type="ECO:0000313" key="3">
    <source>
        <dbReference type="Proteomes" id="UP001232148"/>
    </source>
</evidence>
<proteinExistence type="predicted"/>
<dbReference type="EMBL" id="MU843236">
    <property type="protein sequence ID" value="KAK2020481.1"/>
    <property type="molecule type" value="Genomic_DNA"/>
</dbReference>
<reference evidence="2" key="1">
    <citation type="submission" date="2021-06" db="EMBL/GenBank/DDBJ databases">
        <title>Comparative genomics, transcriptomics and evolutionary studies reveal genomic signatures of adaptation to plant cell wall in hemibiotrophic fungi.</title>
        <authorList>
            <consortium name="DOE Joint Genome Institute"/>
            <person name="Baroncelli R."/>
            <person name="Diaz J.F."/>
            <person name="Benocci T."/>
            <person name="Peng M."/>
            <person name="Battaglia E."/>
            <person name="Haridas S."/>
            <person name="Andreopoulos W."/>
            <person name="Labutti K."/>
            <person name="Pangilinan J."/>
            <person name="Floch G.L."/>
            <person name="Makela M.R."/>
            <person name="Henrissat B."/>
            <person name="Grigoriev I.V."/>
            <person name="Crouch J.A."/>
            <person name="De Vries R.P."/>
            <person name="Sukno S.A."/>
            <person name="Thon M.R."/>
        </authorList>
    </citation>
    <scope>NUCLEOTIDE SEQUENCE</scope>
    <source>
        <strain evidence="2">MAFF235873</strain>
    </source>
</reference>
<feature type="compositionally biased region" description="Polar residues" evidence="1">
    <location>
        <begin position="7"/>
        <end position="24"/>
    </location>
</feature>
<comment type="caution">
    <text evidence="2">The sequence shown here is derived from an EMBL/GenBank/DDBJ whole genome shotgun (WGS) entry which is preliminary data.</text>
</comment>
<dbReference type="AlphaFoldDB" id="A0AAD9H2B8"/>
<feature type="region of interest" description="Disordered" evidence="1">
    <location>
        <begin position="1"/>
        <end position="26"/>
    </location>
</feature>
<evidence type="ECO:0000256" key="1">
    <source>
        <dbReference type="SAM" id="MobiDB-lite"/>
    </source>
</evidence>
<accession>A0AAD9H2B8</accession>
<feature type="region of interest" description="Disordered" evidence="1">
    <location>
        <begin position="130"/>
        <end position="172"/>
    </location>
</feature>
<organism evidence="2 3">
    <name type="scientific">Colletotrichum zoysiae</name>
    <dbReference type="NCBI Taxonomy" id="1216348"/>
    <lineage>
        <taxon>Eukaryota</taxon>
        <taxon>Fungi</taxon>
        <taxon>Dikarya</taxon>
        <taxon>Ascomycota</taxon>
        <taxon>Pezizomycotina</taxon>
        <taxon>Sordariomycetes</taxon>
        <taxon>Hypocreomycetidae</taxon>
        <taxon>Glomerellales</taxon>
        <taxon>Glomerellaceae</taxon>
        <taxon>Colletotrichum</taxon>
        <taxon>Colletotrichum graminicola species complex</taxon>
    </lineage>
</organism>
<sequence>MLEARRTPSNTAGMISSGSPNSTGHDQKHGIPTYCTCMHAAIRRFVCKVRHLPTYLPTLPTLGSVQIRLVVVKQTRPIRLVIVHYYIRSIIRTRHDTPFGVRRGVILNTYARKPPFEIRWLAVYQVRRRAGQGRAGQDEDGSDGEGRPERRGKTKKKKRGRRGNGKGRQRIQ</sequence>
<keyword evidence="3" id="KW-1185">Reference proteome</keyword>
<protein>
    <submittedName>
        <fullName evidence="2">Uncharacterized protein</fullName>
    </submittedName>
</protein>
<evidence type="ECO:0000313" key="2">
    <source>
        <dbReference type="EMBL" id="KAK2020481.1"/>
    </source>
</evidence>
<gene>
    <name evidence="2" type="ORF">LX32DRAFT_319300</name>
</gene>